<name>A0AAQ1TUJ5_CORST</name>
<gene>
    <name evidence="10" type="primary">sdaC_3</name>
    <name evidence="10" type="ORF">Cst04h_29270</name>
</gene>
<keyword evidence="3" id="KW-1003">Cell membrane</keyword>
<evidence type="ECO:0000256" key="5">
    <source>
        <dbReference type="ARBA" id="ARBA00022692"/>
    </source>
</evidence>
<feature type="transmembrane region" description="Helical" evidence="9">
    <location>
        <begin position="412"/>
        <end position="431"/>
    </location>
</feature>
<dbReference type="InterPro" id="IPR018227">
    <property type="entry name" value="Amino_acid_transport_2"/>
</dbReference>
<evidence type="ECO:0000256" key="4">
    <source>
        <dbReference type="ARBA" id="ARBA00022519"/>
    </source>
</evidence>
<evidence type="ECO:0000256" key="9">
    <source>
        <dbReference type="SAM" id="Phobius"/>
    </source>
</evidence>
<comment type="subcellular location">
    <subcellularLocation>
        <location evidence="1">Cell inner membrane</location>
        <topology evidence="1">Multi-pass membrane protein</topology>
    </subcellularLocation>
</comment>
<organism evidence="10 11">
    <name type="scientific">Corynebacterium striatum</name>
    <dbReference type="NCBI Taxonomy" id="43770"/>
    <lineage>
        <taxon>Bacteria</taxon>
        <taxon>Bacillati</taxon>
        <taxon>Actinomycetota</taxon>
        <taxon>Actinomycetes</taxon>
        <taxon>Mycobacteriales</taxon>
        <taxon>Corynebacteriaceae</taxon>
        <taxon>Corynebacterium</taxon>
    </lineage>
</organism>
<protein>
    <submittedName>
        <fullName evidence="10">Serine transporter</fullName>
    </submittedName>
</protein>
<feature type="region of interest" description="Disordered" evidence="8">
    <location>
        <begin position="1"/>
        <end position="28"/>
    </location>
</feature>
<sequence length="434" mass="48136">MTTLKTESAHAAQPPTTAKPVKGKTKKSDGSTWTWVITLFGTAVGAGILFLPMDAGSFGFWPLLAGTIIIGPLVFYSHRMFSRVTSASPFKDKDVLQVVSQLLGKTPGTLLAISYWMGIYPVVLIYAISITNTVDSFIVNQLNGPEINRTILSIVCVGILTGAFTLGRKPMLWLSNALVYPLIISLATVSIYLIPHWDFSGFYETSTFHPWDFLKSLFLIMPVLIFSFSHEAAMSQFSLDMKKSYGANAEKQVSRVGRITVFLLVFFTMFFVWSCVLSMGADGIKTATEQNIPVLSYFANTANAPFMVWISPIIVLCAIITSYFGHMLGTEEGTKFLARRIAPKTANRFTDKQLDIATYIFVFITATLVSIFNPSVLDLISLVGGVFVALTVYVMPLFLFRTHENYAKFRGIWSNYFVFTAAIIVIITTILDLF</sequence>
<evidence type="ECO:0000256" key="2">
    <source>
        <dbReference type="ARBA" id="ARBA00022448"/>
    </source>
</evidence>
<keyword evidence="6 9" id="KW-1133">Transmembrane helix</keyword>
<comment type="caution">
    <text evidence="10">The sequence shown here is derived from an EMBL/GenBank/DDBJ whole genome shotgun (WGS) entry which is preliminary data.</text>
</comment>
<dbReference type="AlphaFoldDB" id="A0AAQ1TUJ5"/>
<dbReference type="GO" id="GO:0003333">
    <property type="term" value="P:amino acid transmembrane transport"/>
    <property type="evidence" value="ECO:0007669"/>
    <property type="project" value="InterPro"/>
</dbReference>
<keyword evidence="4" id="KW-0997">Cell inner membrane</keyword>
<dbReference type="InterPro" id="IPR002293">
    <property type="entry name" value="AA/rel_permease1"/>
</dbReference>
<dbReference type="Gene3D" id="1.20.1740.10">
    <property type="entry name" value="Amino acid/polyamine transporter I"/>
    <property type="match status" value="1"/>
</dbReference>
<evidence type="ECO:0000256" key="1">
    <source>
        <dbReference type="ARBA" id="ARBA00004429"/>
    </source>
</evidence>
<evidence type="ECO:0000313" key="10">
    <source>
        <dbReference type="EMBL" id="GEA44757.1"/>
    </source>
</evidence>
<reference evidence="10 11" key="1">
    <citation type="submission" date="2019-06" db="EMBL/GenBank/DDBJ databases">
        <title>Draft genome sequence of Corynebacterium striatum NBRC 15291.</title>
        <authorList>
            <person name="Miura T."/>
            <person name="Furukawa M."/>
            <person name="Shimamura M."/>
            <person name="Ohyama Y."/>
            <person name="Yamazoe A."/>
            <person name="Kawasaki H."/>
        </authorList>
    </citation>
    <scope>NUCLEOTIDE SEQUENCE [LARGE SCALE GENOMIC DNA]</scope>
    <source>
        <strain evidence="10 11">NBRC 15291</strain>
    </source>
</reference>
<dbReference type="Pfam" id="PF13520">
    <property type="entry name" value="AA_permease_2"/>
    <property type="match status" value="1"/>
</dbReference>
<dbReference type="PANTHER" id="PTHR35334">
    <property type="entry name" value="SERINE TRANSPORTER"/>
    <property type="match status" value="1"/>
</dbReference>
<evidence type="ECO:0000256" key="8">
    <source>
        <dbReference type="SAM" id="MobiDB-lite"/>
    </source>
</evidence>
<evidence type="ECO:0000256" key="7">
    <source>
        <dbReference type="ARBA" id="ARBA00023136"/>
    </source>
</evidence>
<feature type="transmembrane region" description="Helical" evidence="9">
    <location>
        <begin position="32"/>
        <end position="52"/>
    </location>
</feature>
<feature type="transmembrane region" description="Helical" evidence="9">
    <location>
        <begin position="150"/>
        <end position="166"/>
    </location>
</feature>
<dbReference type="Proteomes" id="UP000315234">
    <property type="component" value="Unassembled WGS sequence"/>
</dbReference>
<feature type="transmembrane region" description="Helical" evidence="9">
    <location>
        <begin position="259"/>
        <end position="281"/>
    </location>
</feature>
<proteinExistence type="predicted"/>
<keyword evidence="5 9" id="KW-0812">Transmembrane</keyword>
<feature type="transmembrane region" description="Helical" evidence="9">
    <location>
        <begin position="306"/>
        <end position="325"/>
    </location>
</feature>
<feature type="transmembrane region" description="Helical" evidence="9">
    <location>
        <begin position="58"/>
        <end position="76"/>
    </location>
</feature>
<dbReference type="PANTHER" id="PTHR35334:SF2">
    <property type="entry name" value="SERINE TRANSPORTER SDAC"/>
    <property type="match status" value="1"/>
</dbReference>
<evidence type="ECO:0000256" key="3">
    <source>
        <dbReference type="ARBA" id="ARBA00022475"/>
    </source>
</evidence>
<feature type="transmembrane region" description="Helical" evidence="9">
    <location>
        <begin position="356"/>
        <end position="373"/>
    </location>
</feature>
<dbReference type="GO" id="GO:0005886">
    <property type="term" value="C:plasma membrane"/>
    <property type="evidence" value="ECO:0007669"/>
    <property type="project" value="UniProtKB-SubCell"/>
</dbReference>
<feature type="transmembrane region" description="Helical" evidence="9">
    <location>
        <begin position="379"/>
        <end position="400"/>
    </location>
</feature>
<dbReference type="RefSeq" id="WP_034656567.1">
    <property type="nucleotide sequence ID" value="NZ_BJLD01000021.1"/>
</dbReference>
<dbReference type="GO" id="GO:0022857">
    <property type="term" value="F:transmembrane transporter activity"/>
    <property type="evidence" value="ECO:0007669"/>
    <property type="project" value="InterPro"/>
</dbReference>
<accession>A0AAQ1TUJ5</accession>
<evidence type="ECO:0000256" key="6">
    <source>
        <dbReference type="ARBA" id="ARBA00022989"/>
    </source>
</evidence>
<keyword evidence="2" id="KW-0813">Transport</keyword>
<feature type="transmembrane region" description="Helical" evidence="9">
    <location>
        <begin position="217"/>
        <end position="239"/>
    </location>
</feature>
<evidence type="ECO:0000313" key="11">
    <source>
        <dbReference type="Proteomes" id="UP000315234"/>
    </source>
</evidence>
<dbReference type="EMBL" id="BJLD01000021">
    <property type="protein sequence ID" value="GEA44757.1"/>
    <property type="molecule type" value="Genomic_DNA"/>
</dbReference>
<keyword evidence="7 9" id="KW-0472">Membrane</keyword>
<feature type="transmembrane region" description="Helical" evidence="9">
    <location>
        <begin position="110"/>
        <end position="130"/>
    </location>
</feature>
<feature type="transmembrane region" description="Helical" evidence="9">
    <location>
        <begin position="178"/>
        <end position="197"/>
    </location>
</feature>